<gene>
    <name evidence="5" type="ORF">PH603_04090</name>
</gene>
<evidence type="ECO:0000313" key="5">
    <source>
        <dbReference type="EMBL" id="WCL54937.1"/>
    </source>
</evidence>
<dbReference type="AlphaFoldDB" id="A0AAE9XRJ3"/>
<comment type="similarity">
    <text evidence="1">Belongs to the D-alanine--D-alanine ligase family.</text>
</comment>
<dbReference type="PROSITE" id="PS50975">
    <property type="entry name" value="ATP_GRASP"/>
    <property type="match status" value="1"/>
</dbReference>
<organism evidence="5 6">
    <name type="scientific">Gimibacter soli</name>
    <dbReference type="NCBI Taxonomy" id="3024400"/>
    <lineage>
        <taxon>Bacteria</taxon>
        <taxon>Pseudomonadati</taxon>
        <taxon>Pseudomonadota</taxon>
        <taxon>Alphaproteobacteria</taxon>
        <taxon>Kordiimonadales</taxon>
        <taxon>Temperatibacteraceae</taxon>
        <taxon>Gimibacter</taxon>
    </lineage>
</organism>
<dbReference type="GO" id="GO:0008716">
    <property type="term" value="F:D-alanine-D-alanine ligase activity"/>
    <property type="evidence" value="ECO:0007669"/>
    <property type="project" value="InterPro"/>
</dbReference>
<keyword evidence="6" id="KW-1185">Reference proteome</keyword>
<dbReference type="Gene3D" id="3.30.470.20">
    <property type="entry name" value="ATP-grasp fold, B domain"/>
    <property type="match status" value="1"/>
</dbReference>
<dbReference type="KEGG" id="gso:PH603_04090"/>
<dbReference type="PANTHER" id="PTHR23132:SF23">
    <property type="entry name" value="D-ALANINE--D-ALANINE LIGASE B"/>
    <property type="match status" value="1"/>
</dbReference>
<dbReference type="InterPro" id="IPR011761">
    <property type="entry name" value="ATP-grasp"/>
</dbReference>
<proteinExistence type="inferred from homology"/>
<dbReference type="Gene3D" id="3.30.1490.20">
    <property type="entry name" value="ATP-grasp fold, A domain"/>
    <property type="match status" value="1"/>
</dbReference>
<dbReference type="RefSeq" id="WP_289504676.1">
    <property type="nucleotide sequence ID" value="NZ_CP116805.1"/>
</dbReference>
<evidence type="ECO:0000256" key="2">
    <source>
        <dbReference type="ARBA" id="ARBA00022598"/>
    </source>
</evidence>
<dbReference type="GO" id="GO:0046872">
    <property type="term" value="F:metal ion binding"/>
    <property type="evidence" value="ECO:0007669"/>
    <property type="project" value="InterPro"/>
</dbReference>
<dbReference type="PANTHER" id="PTHR23132">
    <property type="entry name" value="D-ALANINE--D-ALANINE LIGASE"/>
    <property type="match status" value="1"/>
</dbReference>
<evidence type="ECO:0000313" key="6">
    <source>
        <dbReference type="Proteomes" id="UP001217500"/>
    </source>
</evidence>
<accession>A0AAE9XRJ3</accession>
<evidence type="ECO:0000259" key="4">
    <source>
        <dbReference type="PROSITE" id="PS50975"/>
    </source>
</evidence>
<evidence type="ECO:0000256" key="3">
    <source>
        <dbReference type="PROSITE-ProRule" id="PRU00409"/>
    </source>
</evidence>
<name>A0AAE9XRJ3_9PROT</name>
<feature type="domain" description="ATP-grasp" evidence="4">
    <location>
        <begin position="131"/>
        <end position="330"/>
    </location>
</feature>
<dbReference type="SUPFAM" id="SSF56059">
    <property type="entry name" value="Glutathione synthetase ATP-binding domain-like"/>
    <property type="match status" value="1"/>
</dbReference>
<dbReference type="EMBL" id="CP116805">
    <property type="protein sequence ID" value="WCL54937.1"/>
    <property type="molecule type" value="Genomic_DNA"/>
</dbReference>
<dbReference type="InterPro" id="IPR013815">
    <property type="entry name" value="ATP_grasp_subdomain_1"/>
</dbReference>
<sequence>MSGIALEHLLFEGGAPLRLKPEDKARLKVLFLAKHALAGGQFDKTDGTHSMYHDEIKSCLEGLGLDVVASNSYEALFHSKIDQNYVFTLFNRGGFRNSEILASCLCEYLGVPYMGAAPSMRGFADDKHLVKTMYRDQGIPTPEWQIYRTADQSAPAPDFKAERYVVKPNNSSASYGLAQGTDWEELKPQVLALLAENHDVIVEEYVPGIDVSVPVVAAGKPWILYPMMNPATEGEFVVTYEQKRGFASVPPIEFFKDHEKYPALVDYTQRVNAMVWPYDYARFDYRIDPTGKVWGFEFNVSCNLGAKRAICQSAKLLGYEQSDIVESVIASSLERQRFMFEAALEGRKIRYKT</sequence>
<evidence type="ECO:0000256" key="1">
    <source>
        <dbReference type="ARBA" id="ARBA00010871"/>
    </source>
</evidence>
<dbReference type="Pfam" id="PF07478">
    <property type="entry name" value="Dala_Dala_lig_C"/>
    <property type="match status" value="1"/>
</dbReference>
<dbReference type="Proteomes" id="UP001217500">
    <property type="component" value="Chromosome"/>
</dbReference>
<dbReference type="GO" id="GO:0005524">
    <property type="term" value="F:ATP binding"/>
    <property type="evidence" value="ECO:0007669"/>
    <property type="project" value="UniProtKB-UniRule"/>
</dbReference>
<keyword evidence="3" id="KW-0547">Nucleotide-binding</keyword>
<keyword evidence="2" id="KW-0436">Ligase</keyword>
<keyword evidence="3" id="KW-0067">ATP-binding</keyword>
<reference evidence="5" key="1">
    <citation type="submission" date="2023-01" db="EMBL/GenBank/DDBJ databases">
        <title>The genome sequence of Kordiimonadaceae bacterium 6D33.</title>
        <authorList>
            <person name="Liu Y."/>
        </authorList>
    </citation>
    <scope>NUCLEOTIDE SEQUENCE</scope>
    <source>
        <strain evidence="5">6D33</strain>
    </source>
</reference>
<dbReference type="InterPro" id="IPR011095">
    <property type="entry name" value="Dala_Dala_lig_C"/>
</dbReference>
<protein>
    <submittedName>
        <fullName evidence="5">ATP-grasp domain-containing protein</fullName>
    </submittedName>
</protein>